<dbReference type="Proteomes" id="UP000216605">
    <property type="component" value="Unassembled WGS sequence"/>
</dbReference>
<protein>
    <recommendedName>
        <fullName evidence="3">Alpha/beta hydrolase</fullName>
    </recommendedName>
</protein>
<name>A0A255ZX51_9FLAO</name>
<evidence type="ECO:0000313" key="1">
    <source>
        <dbReference type="EMBL" id="OYQ46127.1"/>
    </source>
</evidence>
<dbReference type="EMBL" id="NOXV01000124">
    <property type="protein sequence ID" value="OYQ46127.1"/>
    <property type="molecule type" value="Genomic_DNA"/>
</dbReference>
<organism evidence="1 2">
    <name type="scientific">Flavobacterium cyanobacteriorum</name>
    <dbReference type="NCBI Taxonomy" id="2022802"/>
    <lineage>
        <taxon>Bacteria</taxon>
        <taxon>Pseudomonadati</taxon>
        <taxon>Bacteroidota</taxon>
        <taxon>Flavobacteriia</taxon>
        <taxon>Flavobacteriales</taxon>
        <taxon>Flavobacteriaceae</taxon>
        <taxon>Flavobacterium</taxon>
    </lineage>
</organism>
<keyword evidence="2" id="KW-1185">Reference proteome</keyword>
<accession>A0A255ZX51</accession>
<comment type="caution">
    <text evidence="1">The sequence shown here is derived from an EMBL/GenBank/DDBJ whole genome shotgun (WGS) entry which is preliminary data.</text>
</comment>
<evidence type="ECO:0000313" key="2">
    <source>
        <dbReference type="Proteomes" id="UP000216605"/>
    </source>
</evidence>
<reference evidence="1 2" key="1">
    <citation type="submission" date="2017-07" db="EMBL/GenBank/DDBJ databases">
        <title>Flavobacterium cyanobacteriorum sp. nov., isolated from cyanobacterial aggregates in a eutrophic lake.</title>
        <authorList>
            <person name="Cai H."/>
        </authorList>
    </citation>
    <scope>NUCLEOTIDE SEQUENCE [LARGE SCALE GENOMIC DNA]</scope>
    <source>
        <strain evidence="1 2">TH021</strain>
    </source>
</reference>
<dbReference type="AlphaFoldDB" id="A0A255ZX51"/>
<sequence length="74" mass="8715">MSEQKAPILILHGSQQPYLSIGRHYGGVKAFGYEYVYMQPQDAFLRKDYVKQYNKHKKAGHSWESFIEFVKSMK</sequence>
<evidence type="ECO:0008006" key="3">
    <source>
        <dbReference type="Google" id="ProtNLM"/>
    </source>
</evidence>
<proteinExistence type="predicted"/>
<gene>
    <name evidence="1" type="ORF">CHU92_01615</name>
</gene>